<evidence type="ECO:0000313" key="2">
    <source>
        <dbReference type="Proteomes" id="UP001293254"/>
    </source>
</evidence>
<accession>A0AAE1YS74</accession>
<organism evidence="1 2">
    <name type="scientific">Sesamum alatum</name>
    <dbReference type="NCBI Taxonomy" id="300844"/>
    <lineage>
        <taxon>Eukaryota</taxon>
        <taxon>Viridiplantae</taxon>
        <taxon>Streptophyta</taxon>
        <taxon>Embryophyta</taxon>
        <taxon>Tracheophyta</taxon>
        <taxon>Spermatophyta</taxon>
        <taxon>Magnoliopsida</taxon>
        <taxon>eudicotyledons</taxon>
        <taxon>Gunneridae</taxon>
        <taxon>Pentapetalae</taxon>
        <taxon>asterids</taxon>
        <taxon>lamiids</taxon>
        <taxon>Lamiales</taxon>
        <taxon>Pedaliaceae</taxon>
        <taxon>Sesamum</taxon>
    </lineage>
</organism>
<dbReference type="EMBL" id="JACGWO010000002">
    <property type="protein sequence ID" value="KAK4435217.1"/>
    <property type="molecule type" value="Genomic_DNA"/>
</dbReference>
<comment type="caution">
    <text evidence="1">The sequence shown here is derived from an EMBL/GenBank/DDBJ whole genome shotgun (WGS) entry which is preliminary data.</text>
</comment>
<dbReference type="Proteomes" id="UP001293254">
    <property type="component" value="Unassembled WGS sequence"/>
</dbReference>
<reference evidence="1" key="2">
    <citation type="journal article" date="2024" name="Plant">
        <title>Genomic evolution and insights into agronomic trait innovations of Sesamum species.</title>
        <authorList>
            <person name="Miao H."/>
            <person name="Wang L."/>
            <person name="Qu L."/>
            <person name="Liu H."/>
            <person name="Sun Y."/>
            <person name="Le M."/>
            <person name="Wang Q."/>
            <person name="Wei S."/>
            <person name="Zheng Y."/>
            <person name="Lin W."/>
            <person name="Duan Y."/>
            <person name="Cao H."/>
            <person name="Xiong S."/>
            <person name="Wang X."/>
            <person name="Wei L."/>
            <person name="Li C."/>
            <person name="Ma Q."/>
            <person name="Ju M."/>
            <person name="Zhao R."/>
            <person name="Li G."/>
            <person name="Mu C."/>
            <person name="Tian Q."/>
            <person name="Mei H."/>
            <person name="Zhang T."/>
            <person name="Gao T."/>
            <person name="Zhang H."/>
        </authorList>
    </citation>
    <scope>NUCLEOTIDE SEQUENCE</scope>
    <source>
        <strain evidence="1">3651</strain>
    </source>
</reference>
<gene>
    <name evidence="1" type="ORF">Salat_0685000</name>
</gene>
<protein>
    <submittedName>
        <fullName evidence="1">Uncharacterized protein</fullName>
    </submittedName>
</protein>
<evidence type="ECO:0000313" key="1">
    <source>
        <dbReference type="EMBL" id="KAK4435217.1"/>
    </source>
</evidence>
<reference evidence="1" key="1">
    <citation type="submission" date="2020-06" db="EMBL/GenBank/DDBJ databases">
        <authorList>
            <person name="Li T."/>
            <person name="Hu X."/>
            <person name="Zhang T."/>
            <person name="Song X."/>
            <person name="Zhang H."/>
            <person name="Dai N."/>
            <person name="Sheng W."/>
            <person name="Hou X."/>
            <person name="Wei L."/>
        </authorList>
    </citation>
    <scope>NUCLEOTIDE SEQUENCE</scope>
    <source>
        <strain evidence="1">3651</strain>
        <tissue evidence="1">Leaf</tissue>
    </source>
</reference>
<dbReference type="AlphaFoldDB" id="A0AAE1YS74"/>
<keyword evidence="2" id="KW-1185">Reference proteome</keyword>
<name>A0AAE1YS74_9LAMI</name>
<sequence>MTDPGFLPIVVRIWQHPVVGTSMFVVTRKLKALKCNFRNMQRREGGLAINTEQSQEFLCRLHVLVQAFPRVVVLHEMEKFARLRFAKAVTQENNMARQRVKTT</sequence>
<proteinExistence type="predicted"/>